<accession>A0A076EYD4</accession>
<evidence type="ECO:0000313" key="1">
    <source>
        <dbReference type="EMBL" id="AII10403.1"/>
    </source>
</evidence>
<protein>
    <recommendedName>
        <fullName evidence="3">Abi-like protein</fullName>
    </recommendedName>
</protein>
<keyword evidence="1" id="KW-0614">Plasmid</keyword>
<sequence>MTNRPTDLVTSLQTGLTSERLAPYLHGAGGNIDRALDLYEWNTQVSAALFADFSYFEVILRNACHHQLQQWVARQNSTTPWYLHPALSPRSADDVTKARTRATRGRRQETEGRVVAELMFGFWRFLHSKSYEATVWTPSLRHAYPHQTPRRRGDVYTRLDHLNTLRNRIAHHEPIHGPTIGDTGKDIAALHDELLTILGWIDPTIETWLRAHSTVPHTLQQRP</sequence>
<proteinExistence type="predicted"/>
<gene>
    <name evidence="1" type="ORF">EP51_39570</name>
</gene>
<dbReference type="AlphaFoldDB" id="A0A076EYD4"/>
<dbReference type="RefSeq" id="WP_158461365.1">
    <property type="nucleotide sequence ID" value="NZ_CP008948.1"/>
</dbReference>
<organism evidence="1 2">
    <name type="scientific">Rhodococcus opacus</name>
    <name type="common">Nocardia opaca</name>
    <dbReference type="NCBI Taxonomy" id="37919"/>
    <lineage>
        <taxon>Bacteria</taxon>
        <taxon>Bacillati</taxon>
        <taxon>Actinomycetota</taxon>
        <taxon>Actinomycetes</taxon>
        <taxon>Mycobacteriales</taxon>
        <taxon>Nocardiaceae</taxon>
        <taxon>Rhodococcus</taxon>
    </lineage>
</organism>
<dbReference type="EMBL" id="CP008948">
    <property type="protein sequence ID" value="AII10403.1"/>
    <property type="molecule type" value="Genomic_DNA"/>
</dbReference>
<name>A0A076EYD4_RHOOP</name>
<geneLocation type="plasmid" evidence="1 2">
    <name>pPDG1</name>
</geneLocation>
<reference evidence="1 2" key="1">
    <citation type="submission" date="2014-07" db="EMBL/GenBank/DDBJ databases">
        <title>Genome Sequence of Rhodococcus opacus Strain R7, a Biodegrader of Mono- and Polycyclic Aromatic Hydrocarbons.</title>
        <authorList>
            <person name="Di Gennaro P."/>
            <person name="Zampolli J."/>
            <person name="Presti I."/>
            <person name="Cappelletti M."/>
            <person name="D'Ursi P."/>
            <person name="Orro A."/>
            <person name="Mezzelani A."/>
            <person name="Milanesi L."/>
        </authorList>
    </citation>
    <scope>NUCLEOTIDE SEQUENCE [LARGE SCALE GENOMIC DNA]</scope>
    <source>
        <strain evidence="1 2">R7</strain>
        <plasmid evidence="1">pPDG1</plasmid>
    </source>
</reference>
<dbReference type="Proteomes" id="UP000028488">
    <property type="component" value="Plasmid pPDG1"/>
</dbReference>
<evidence type="ECO:0008006" key="3">
    <source>
        <dbReference type="Google" id="ProtNLM"/>
    </source>
</evidence>
<evidence type="ECO:0000313" key="2">
    <source>
        <dbReference type="Proteomes" id="UP000028488"/>
    </source>
</evidence>